<protein>
    <submittedName>
        <fullName evidence="2">Uncharacterized protein</fullName>
    </submittedName>
</protein>
<accession>G4RMP0</accession>
<dbReference type="AlphaFoldDB" id="G4RMP0"/>
<dbReference type="PaxDb" id="768679-TTX_2104"/>
<keyword evidence="1" id="KW-0472">Membrane</keyword>
<sequence>MQNFIRKRNFNLEDGILVLLFLGYYRFFLERGGFLVFLFLSAFLWIRGLHVAATALALAFVVSWLSTWRLTSLRSVYCNIGGRRLSHISVHGASVVLRYGNSTFSTKGLENFMSALECANRKAPALLDVVYKFIEPKFIDVDLRGACIYAYIVSNNRDMDLYICEGGFDIGLSIRGGCPVIMAAPKILEDLGATIIKRAFSGAIYASAFFRRLEDAVAFVNNLAEFCKPGKACEGLTYKECLALYKLLFS</sequence>
<feature type="transmembrane region" description="Helical" evidence="1">
    <location>
        <begin position="12"/>
        <end position="28"/>
    </location>
</feature>
<reference evidence="2 3" key="1">
    <citation type="journal article" date="2011" name="PLoS ONE">
        <title>The complete genome sequence of Thermoproteus tenax: a physiologically versatile member of the Crenarchaeota.</title>
        <authorList>
            <person name="Siebers B."/>
            <person name="Zaparty M."/>
            <person name="Raddatz G."/>
            <person name="Tjaden B."/>
            <person name="Albers S.V."/>
            <person name="Bell S.D."/>
            <person name="Blombach F."/>
            <person name="Kletzin A."/>
            <person name="Kyrpides N."/>
            <person name="Lanz C."/>
            <person name="Plagens A."/>
            <person name="Rampp M."/>
            <person name="Rosinus A."/>
            <person name="von Jan M."/>
            <person name="Makarova K.S."/>
            <person name="Klenk H.P."/>
            <person name="Schuster S.C."/>
            <person name="Hensel R."/>
        </authorList>
    </citation>
    <scope>NUCLEOTIDE SEQUENCE [LARGE SCALE GENOMIC DNA]</scope>
    <source>
        <strain evidence="3">ATCC 35583 / DSM 2078 / JCM 9277 / NBRC 100435 / Kra 1</strain>
    </source>
</reference>
<keyword evidence="1" id="KW-1133">Transmembrane helix</keyword>
<dbReference type="KEGG" id="ttn:TTX_2104"/>
<keyword evidence="3" id="KW-1185">Reference proteome</keyword>
<keyword evidence="1" id="KW-0812">Transmembrane</keyword>
<name>G4RMP0_THETK</name>
<dbReference type="EMBL" id="FN869859">
    <property type="protein sequence ID" value="CCC82716.1"/>
    <property type="molecule type" value="Genomic_DNA"/>
</dbReference>
<evidence type="ECO:0000256" key="1">
    <source>
        <dbReference type="SAM" id="Phobius"/>
    </source>
</evidence>
<dbReference type="PATRIC" id="fig|768679.9.peg.2128"/>
<evidence type="ECO:0000313" key="3">
    <source>
        <dbReference type="Proteomes" id="UP000002654"/>
    </source>
</evidence>
<proteinExistence type="predicted"/>
<feature type="transmembrane region" description="Helical" evidence="1">
    <location>
        <begin position="34"/>
        <end position="65"/>
    </location>
</feature>
<dbReference type="HOGENOM" id="CLU_1187837_0_0_2"/>
<evidence type="ECO:0000313" key="2">
    <source>
        <dbReference type="EMBL" id="CCC82716.1"/>
    </source>
</evidence>
<organism evidence="2 3">
    <name type="scientific">Thermoproteus tenax (strain ATCC 35583 / DSM 2078 / JCM 9277 / NBRC 100435 / Kra 1)</name>
    <dbReference type="NCBI Taxonomy" id="768679"/>
    <lineage>
        <taxon>Archaea</taxon>
        <taxon>Thermoproteota</taxon>
        <taxon>Thermoprotei</taxon>
        <taxon>Thermoproteales</taxon>
        <taxon>Thermoproteaceae</taxon>
        <taxon>Thermoproteus</taxon>
    </lineage>
</organism>
<dbReference type="STRING" id="768679.TTX_2104"/>
<dbReference type="eggNOG" id="arCOG14039">
    <property type="taxonomic scope" value="Archaea"/>
</dbReference>
<gene>
    <name evidence="2" type="ordered locus">TTX_2104</name>
</gene>
<dbReference type="Proteomes" id="UP000002654">
    <property type="component" value="Chromosome"/>
</dbReference>